<dbReference type="GO" id="GO:0005886">
    <property type="term" value="C:plasma membrane"/>
    <property type="evidence" value="ECO:0007669"/>
    <property type="project" value="UniProtKB-SubCell"/>
</dbReference>
<dbReference type="Pfam" id="PF03279">
    <property type="entry name" value="Lip_A_acyltrans"/>
    <property type="match status" value="1"/>
</dbReference>
<evidence type="ECO:0000256" key="1">
    <source>
        <dbReference type="ARBA" id="ARBA00004533"/>
    </source>
</evidence>
<dbReference type="EMBL" id="UINC01004091">
    <property type="protein sequence ID" value="SVA11714.1"/>
    <property type="molecule type" value="Genomic_DNA"/>
</dbReference>
<keyword evidence="2" id="KW-1003">Cell membrane</keyword>
<evidence type="ECO:0000256" key="7">
    <source>
        <dbReference type="SAM" id="Phobius"/>
    </source>
</evidence>
<dbReference type="GO" id="GO:0008610">
    <property type="term" value="P:lipid biosynthetic process"/>
    <property type="evidence" value="ECO:0007669"/>
    <property type="project" value="UniProtKB-ARBA"/>
</dbReference>
<name>A0A381T7J3_9ZZZZ</name>
<keyword evidence="7" id="KW-0812">Transmembrane</keyword>
<dbReference type="GO" id="GO:1901137">
    <property type="term" value="P:carbohydrate derivative biosynthetic process"/>
    <property type="evidence" value="ECO:0007669"/>
    <property type="project" value="UniProtKB-ARBA"/>
</dbReference>
<evidence type="ECO:0000256" key="2">
    <source>
        <dbReference type="ARBA" id="ARBA00022475"/>
    </source>
</evidence>
<dbReference type="AlphaFoldDB" id="A0A381T7J3"/>
<evidence type="ECO:0000256" key="5">
    <source>
        <dbReference type="ARBA" id="ARBA00023136"/>
    </source>
</evidence>
<reference evidence="8" key="1">
    <citation type="submission" date="2018-05" db="EMBL/GenBank/DDBJ databases">
        <authorList>
            <person name="Lanie J.A."/>
            <person name="Ng W.-L."/>
            <person name="Kazmierczak K.M."/>
            <person name="Andrzejewski T.M."/>
            <person name="Davidsen T.M."/>
            <person name="Wayne K.J."/>
            <person name="Tettelin H."/>
            <person name="Glass J.I."/>
            <person name="Rusch D."/>
            <person name="Podicherti R."/>
            <person name="Tsui H.-C.T."/>
            <person name="Winkler M.E."/>
        </authorList>
    </citation>
    <scope>NUCLEOTIDE SEQUENCE</scope>
</reference>
<dbReference type="InterPro" id="IPR004960">
    <property type="entry name" value="LipA_acyltrans"/>
</dbReference>
<dbReference type="PANTHER" id="PTHR30606:SF10">
    <property type="entry name" value="PHOSPHATIDYLINOSITOL MANNOSIDE ACYLTRANSFERASE"/>
    <property type="match status" value="1"/>
</dbReference>
<evidence type="ECO:0008006" key="9">
    <source>
        <dbReference type="Google" id="ProtNLM"/>
    </source>
</evidence>
<feature type="non-terminal residue" evidence="8">
    <location>
        <position position="1"/>
    </location>
</feature>
<dbReference type="CDD" id="cd07984">
    <property type="entry name" value="LPLAT_LABLAT-like"/>
    <property type="match status" value="1"/>
</dbReference>
<dbReference type="PANTHER" id="PTHR30606">
    <property type="entry name" value="LIPID A BIOSYNTHESIS LAUROYL ACYLTRANSFERASE"/>
    <property type="match status" value="1"/>
</dbReference>
<proteinExistence type="predicted"/>
<gene>
    <name evidence="8" type="ORF">METZ01_LOCUS64568</name>
</gene>
<protein>
    <recommendedName>
        <fullName evidence="9">Lipid A biosynthesis acyltransferase</fullName>
    </recommendedName>
</protein>
<keyword evidence="4" id="KW-0808">Transferase</keyword>
<evidence type="ECO:0000313" key="8">
    <source>
        <dbReference type="EMBL" id="SVA11714.1"/>
    </source>
</evidence>
<feature type="transmembrane region" description="Helical" evidence="7">
    <location>
        <begin position="12"/>
        <end position="36"/>
    </location>
</feature>
<organism evidence="8">
    <name type="scientific">marine metagenome</name>
    <dbReference type="NCBI Taxonomy" id="408172"/>
    <lineage>
        <taxon>unclassified sequences</taxon>
        <taxon>metagenomes</taxon>
        <taxon>ecological metagenomes</taxon>
    </lineage>
</organism>
<keyword evidence="6" id="KW-0012">Acyltransferase</keyword>
<accession>A0A381T7J3</accession>
<evidence type="ECO:0000256" key="6">
    <source>
        <dbReference type="ARBA" id="ARBA00023315"/>
    </source>
</evidence>
<sequence>VNSLFYYLARGFIGVIQLMPLKVVALAGRVGGYLFYFLDVRHRRVAVNNLLASLGNSHSKKEIISIARENFCRIGEVYFSALKTAAIPNEKIGSVLSSKGRENISFAKQEDGSLPSFLFAMGHFGNFELYAKSGVFVPDFELSTTYRGFRQPWLEQLILSLRRKSGVSLFDRRWDGRKLRAFMNRPGTITGLLADQSAGRSGMRLPFFGRPCSVTPAPALFALRYNLSLHGCFCRRLGLGRWEIDIGPEIPTHNHDQARPIEDIMSDINSQFESFILEDPANWFWVHDRWKKPERADVRGSP</sequence>
<dbReference type="GO" id="GO:0016746">
    <property type="term" value="F:acyltransferase activity"/>
    <property type="evidence" value="ECO:0007669"/>
    <property type="project" value="UniProtKB-KW"/>
</dbReference>
<keyword evidence="3" id="KW-0997">Cell inner membrane</keyword>
<evidence type="ECO:0000256" key="4">
    <source>
        <dbReference type="ARBA" id="ARBA00022679"/>
    </source>
</evidence>
<evidence type="ECO:0000256" key="3">
    <source>
        <dbReference type="ARBA" id="ARBA00022519"/>
    </source>
</evidence>
<comment type="subcellular location">
    <subcellularLocation>
        <location evidence="1">Cell inner membrane</location>
    </subcellularLocation>
</comment>
<keyword evidence="5 7" id="KW-0472">Membrane</keyword>
<keyword evidence="7" id="KW-1133">Transmembrane helix</keyword>